<accession>A0A6J5P315</accession>
<reference evidence="1" key="1">
    <citation type="submission" date="2020-04" db="EMBL/GenBank/DDBJ databases">
        <authorList>
            <person name="Chiriac C."/>
            <person name="Salcher M."/>
            <person name="Ghai R."/>
            <person name="Kavagutti S V."/>
        </authorList>
    </citation>
    <scope>NUCLEOTIDE SEQUENCE</scope>
</reference>
<name>A0A6J5P315_9CAUD</name>
<proteinExistence type="predicted"/>
<gene>
    <name evidence="1" type="ORF">UFOVP816_21</name>
</gene>
<dbReference type="EMBL" id="LR796759">
    <property type="protein sequence ID" value="CAB4164336.1"/>
    <property type="molecule type" value="Genomic_DNA"/>
</dbReference>
<organism evidence="1">
    <name type="scientific">uncultured Caudovirales phage</name>
    <dbReference type="NCBI Taxonomy" id="2100421"/>
    <lineage>
        <taxon>Viruses</taxon>
        <taxon>Duplodnaviria</taxon>
        <taxon>Heunggongvirae</taxon>
        <taxon>Uroviricota</taxon>
        <taxon>Caudoviricetes</taxon>
        <taxon>Peduoviridae</taxon>
        <taxon>Maltschvirus</taxon>
        <taxon>Maltschvirus maltsch</taxon>
    </lineage>
</organism>
<protein>
    <submittedName>
        <fullName evidence="1">Uncharacterized protein</fullName>
    </submittedName>
</protein>
<evidence type="ECO:0000313" key="1">
    <source>
        <dbReference type="EMBL" id="CAB4164336.1"/>
    </source>
</evidence>
<sequence>MIPIQLDLFDNPPTDTEILQKEMKILAERQDNLRKGLFARHAELVKLVLVQQKEIDMLKQALVKK</sequence>